<dbReference type="PANTHER" id="PTHR43390">
    <property type="entry name" value="SIGNAL PEPTIDASE I"/>
    <property type="match status" value="1"/>
</dbReference>
<dbReference type="CDD" id="cd06530">
    <property type="entry name" value="S26_SPase_I"/>
    <property type="match status" value="1"/>
</dbReference>
<evidence type="ECO:0000256" key="1">
    <source>
        <dbReference type="ARBA" id="ARBA00000677"/>
    </source>
</evidence>
<dbReference type="NCBIfam" id="TIGR02227">
    <property type="entry name" value="sigpep_I_bact"/>
    <property type="match status" value="1"/>
</dbReference>
<dbReference type="AlphaFoldDB" id="A0A0G0NDD1"/>
<feature type="active site" evidence="5">
    <location>
        <position position="41"/>
    </location>
</feature>
<organism evidence="8 9">
    <name type="scientific">Candidatus Woesebacteria bacterium GW2011_GWA1_39_21b</name>
    <dbReference type="NCBI Taxonomy" id="1618551"/>
    <lineage>
        <taxon>Bacteria</taxon>
        <taxon>Candidatus Woeseibacteriota</taxon>
    </lineage>
</organism>
<gene>
    <name evidence="8" type="ORF">UT40_C0015G0015</name>
</gene>
<dbReference type="InterPro" id="IPR019533">
    <property type="entry name" value="Peptidase_S26"/>
</dbReference>
<dbReference type="GO" id="GO:0016020">
    <property type="term" value="C:membrane"/>
    <property type="evidence" value="ECO:0007669"/>
    <property type="project" value="UniProtKB-SubCell"/>
</dbReference>
<keyword evidence="4 6" id="KW-0378">Hydrolase</keyword>
<dbReference type="InterPro" id="IPR000223">
    <property type="entry name" value="Pept_S26A_signal_pept_1"/>
</dbReference>
<accession>A0A0G0NDD1</accession>
<feature type="domain" description="Peptidase S26" evidence="7">
    <location>
        <begin position="13"/>
        <end position="171"/>
    </location>
</feature>
<keyword evidence="6" id="KW-0812">Transmembrane</keyword>
<comment type="similarity">
    <text evidence="2 6">Belongs to the peptidase S26 family.</text>
</comment>
<dbReference type="EMBL" id="LBWQ01000015">
    <property type="protein sequence ID" value="KKR13518.1"/>
    <property type="molecule type" value="Genomic_DNA"/>
</dbReference>
<evidence type="ECO:0000313" key="8">
    <source>
        <dbReference type="EMBL" id="KKR13518.1"/>
    </source>
</evidence>
<dbReference type="InterPro" id="IPR019758">
    <property type="entry name" value="Pept_S26A_signal_pept_1_CS"/>
</dbReference>
<evidence type="ECO:0000256" key="2">
    <source>
        <dbReference type="ARBA" id="ARBA00009370"/>
    </source>
</evidence>
<evidence type="ECO:0000256" key="4">
    <source>
        <dbReference type="ARBA" id="ARBA00022801"/>
    </source>
</evidence>
<comment type="catalytic activity">
    <reaction evidence="1 6">
        <text>Cleavage of hydrophobic, N-terminal signal or leader sequences from secreted and periplasmic proteins.</text>
        <dbReference type="EC" id="3.4.21.89"/>
    </reaction>
</comment>
<protein>
    <recommendedName>
        <fullName evidence="3 6">Signal peptidase I</fullName>
        <ecNumber evidence="3 6">3.4.21.89</ecNumber>
    </recommendedName>
</protein>
<dbReference type="PROSITE" id="PS00761">
    <property type="entry name" value="SPASE_I_3"/>
    <property type="match status" value="1"/>
</dbReference>
<sequence length="188" mass="21128">MLLKRLTAFFLDITEVVVFAIAIFLFVYLLILQPHKIKGDSMVPNFLDGEYLLTDKITYRIREPARGDVVVFEAPGAGGDEFIKRIIGLPNEKISLNNGYIFINEQKLGEAYIPETVNTQGGNFIKDDQEIIVPNESYFVMGDNRAASSDSRTWGFISKAAISGKAWVIYWPPSKVGVIERVTYKANN</sequence>
<evidence type="ECO:0000256" key="5">
    <source>
        <dbReference type="PIRSR" id="PIRSR600223-1"/>
    </source>
</evidence>
<comment type="subcellular location">
    <subcellularLocation>
        <location evidence="6">Membrane</location>
        <topology evidence="6">Single-pass type II membrane protein</topology>
    </subcellularLocation>
</comment>
<dbReference type="Proteomes" id="UP000034690">
    <property type="component" value="Unassembled WGS sequence"/>
</dbReference>
<keyword evidence="6" id="KW-1133">Transmembrane helix</keyword>
<dbReference type="GO" id="GO:0006465">
    <property type="term" value="P:signal peptide processing"/>
    <property type="evidence" value="ECO:0007669"/>
    <property type="project" value="InterPro"/>
</dbReference>
<dbReference type="GO" id="GO:0009003">
    <property type="term" value="F:signal peptidase activity"/>
    <property type="evidence" value="ECO:0007669"/>
    <property type="project" value="UniProtKB-EC"/>
</dbReference>
<proteinExistence type="inferred from homology"/>
<dbReference type="GO" id="GO:0004252">
    <property type="term" value="F:serine-type endopeptidase activity"/>
    <property type="evidence" value="ECO:0007669"/>
    <property type="project" value="InterPro"/>
</dbReference>
<dbReference type="PANTHER" id="PTHR43390:SF1">
    <property type="entry name" value="CHLOROPLAST PROCESSING PEPTIDASE"/>
    <property type="match status" value="1"/>
</dbReference>
<evidence type="ECO:0000256" key="3">
    <source>
        <dbReference type="ARBA" id="ARBA00013208"/>
    </source>
</evidence>
<comment type="caution">
    <text evidence="8">The sequence shown here is derived from an EMBL/GenBank/DDBJ whole genome shotgun (WGS) entry which is preliminary data.</text>
</comment>
<dbReference type="EC" id="3.4.21.89" evidence="3 6"/>
<dbReference type="Gene3D" id="2.10.109.10">
    <property type="entry name" value="Umud Fragment, subunit A"/>
    <property type="match status" value="1"/>
</dbReference>
<dbReference type="PRINTS" id="PR00727">
    <property type="entry name" value="LEADERPTASE"/>
</dbReference>
<dbReference type="Pfam" id="PF10502">
    <property type="entry name" value="Peptidase_S26"/>
    <property type="match status" value="1"/>
</dbReference>
<name>A0A0G0NDD1_9BACT</name>
<evidence type="ECO:0000259" key="7">
    <source>
        <dbReference type="Pfam" id="PF10502"/>
    </source>
</evidence>
<evidence type="ECO:0000256" key="6">
    <source>
        <dbReference type="RuleBase" id="RU362042"/>
    </source>
</evidence>
<keyword evidence="6" id="KW-0645">Protease</keyword>
<feature type="active site" evidence="5">
    <location>
        <position position="84"/>
    </location>
</feature>
<dbReference type="PATRIC" id="fig|1618551.3.peg.704"/>
<dbReference type="InterPro" id="IPR036286">
    <property type="entry name" value="LexA/Signal_pep-like_sf"/>
</dbReference>
<feature type="transmembrane region" description="Helical" evidence="6">
    <location>
        <begin position="6"/>
        <end position="32"/>
    </location>
</feature>
<keyword evidence="6" id="KW-0472">Membrane</keyword>
<dbReference type="SUPFAM" id="SSF51306">
    <property type="entry name" value="LexA/Signal peptidase"/>
    <property type="match status" value="1"/>
</dbReference>
<evidence type="ECO:0000313" key="9">
    <source>
        <dbReference type="Proteomes" id="UP000034690"/>
    </source>
</evidence>
<reference evidence="8 9" key="1">
    <citation type="journal article" date="2015" name="Nature">
        <title>rRNA introns, odd ribosomes, and small enigmatic genomes across a large radiation of phyla.</title>
        <authorList>
            <person name="Brown C.T."/>
            <person name="Hug L.A."/>
            <person name="Thomas B.C."/>
            <person name="Sharon I."/>
            <person name="Castelle C.J."/>
            <person name="Singh A."/>
            <person name="Wilkins M.J."/>
            <person name="Williams K.H."/>
            <person name="Banfield J.F."/>
        </authorList>
    </citation>
    <scope>NUCLEOTIDE SEQUENCE [LARGE SCALE GENOMIC DNA]</scope>
</reference>